<dbReference type="Gene3D" id="3.90.25.10">
    <property type="entry name" value="UDP-galactose 4-epimerase, domain 1"/>
    <property type="match status" value="1"/>
</dbReference>
<reference evidence="1" key="1">
    <citation type="submission" date="2018-05" db="EMBL/GenBank/DDBJ databases">
        <authorList>
            <person name="Lanie J.A."/>
            <person name="Ng W.-L."/>
            <person name="Kazmierczak K.M."/>
            <person name="Andrzejewski T.M."/>
            <person name="Davidsen T.M."/>
            <person name="Wayne K.J."/>
            <person name="Tettelin H."/>
            <person name="Glass J.I."/>
            <person name="Rusch D."/>
            <person name="Podicherti R."/>
            <person name="Tsui H.-C.T."/>
            <person name="Winkler M.E."/>
        </authorList>
    </citation>
    <scope>NUCLEOTIDE SEQUENCE</scope>
</reference>
<gene>
    <name evidence="1" type="ORF">METZ01_LOCUS435933</name>
</gene>
<organism evidence="1">
    <name type="scientific">marine metagenome</name>
    <dbReference type="NCBI Taxonomy" id="408172"/>
    <lineage>
        <taxon>unclassified sequences</taxon>
        <taxon>metagenomes</taxon>
        <taxon>ecological metagenomes</taxon>
    </lineage>
</organism>
<feature type="non-terminal residue" evidence="1">
    <location>
        <position position="1"/>
    </location>
</feature>
<dbReference type="SUPFAM" id="SSF51735">
    <property type="entry name" value="NAD(P)-binding Rossmann-fold domains"/>
    <property type="match status" value="1"/>
</dbReference>
<dbReference type="EMBL" id="UINC01176105">
    <property type="protein sequence ID" value="SVD83079.1"/>
    <property type="molecule type" value="Genomic_DNA"/>
</dbReference>
<sequence>PGHDFRYAIDSTKLQSELNWSPKETFKTGLRKTIEWFLENQNWWRNIQKNTYQQERLGVIG</sequence>
<protein>
    <recommendedName>
        <fullName evidence="2">NAD(P)-binding domain-containing protein</fullName>
    </recommendedName>
</protein>
<dbReference type="InterPro" id="IPR036291">
    <property type="entry name" value="NAD(P)-bd_dom_sf"/>
</dbReference>
<proteinExistence type="predicted"/>
<dbReference type="PANTHER" id="PTHR43000">
    <property type="entry name" value="DTDP-D-GLUCOSE 4,6-DEHYDRATASE-RELATED"/>
    <property type="match status" value="1"/>
</dbReference>
<dbReference type="AlphaFoldDB" id="A0A382YJA5"/>
<name>A0A382YJA5_9ZZZZ</name>
<evidence type="ECO:0008006" key="2">
    <source>
        <dbReference type="Google" id="ProtNLM"/>
    </source>
</evidence>
<accession>A0A382YJA5</accession>
<evidence type="ECO:0000313" key="1">
    <source>
        <dbReference type="EMBL" id="SVD83079.1"/>
    </source>
</evidence>